<sequence length="375" mass="42170">MADNSRTKYSKFRRPAAKGIISVILLSASTLLLFIADKSAVFAQWYCDYVYRYLVEIFGRFFSLFPFSVSEIALYTLLLGLCGGFLVFLYRIAFKKSRLVTLAKSGTSLLLILSVLLFTYTLGCGINYKKASFSRQNNLFTREYTKNELADLCRKLTEDVNYWAPMVARNEDGVAVEGSGLKKEAVNAMKSLSQSYKDLQGYYPRPKKLLVSDILSVQKTSGIYSPFTIEANYNSDMTAFNLPFTACHELSHLRGYMQEDEANFIAYLACMSSDSPDFKYSGSLLAWIYTTNVLYRTDADLYSQVRSSLLPDVEADLNANTMFWRQYDGQIAKAASKVNDTYLKANGDSDGVSSYNRMVDLLVAYDTATLAAADR</sequence>
<dbReference type="EMBL" id="QGGY01000012">
    <property type="protein sequence ID" value="PWJ73495.1"/>
    <property type="molecule type" value="Genomic_DNA"/>
</dbReference>
<dbReference type="Pfam" id="PF12725">
    <property type="entry name" value="DUF3810"/>
    <property type="match status" value="1"/>
</dbReference>
<protein>
    <submittedName>
        <fullName evidence="2">Uncharacterized protein DUF3810</fullName>
    </submittedName>
</protein>
<name>A0AB73T116_9FIRM</name>
<dbReference type="InterPro" id="IPR024294">
    <property type="entry name" value="DUF3810"/>
</dbReference>
<accession>A0AB73T116</accession>
<evidence type="ECO:0000313" key="3">
    <source>
        <dbReference type="Proteomes" id="UP000245412"/>
    </source>
</evidence>
<gene>
    <name evidence="2" type="ORF">C7383_11270</name>
</gene>
<feature type="transmembrane region" description="Helical" evidence="1">
    <location>
        <begin position="106"/>
        <end position="128"/>
    </location>
</feature>
<reference evidence="2 3" key="1">
    <citation type="submission" date="2018-05" db="EMBL/GenBank/DDBJ databases">
        <authorList>
            <person name="Goeker M."/>
            <person name="Huntemann M."/>
            <person name="Clum A."/>
            <person name="Pillay M."/>
            <person name="Palaniappan K."/>
            <person name="Varghese N."/>
            <person name="Mikhailova N."/>
            <person name="Stamatis D."/>
            <person name="Reddy T."/>
            <person name="Daum C."/>
            <person name="Shapiro N."/>
            <person name="Ivanova N."/>
            <person name="Kyrpides N."/>
            <person name="Woyke T."/>
        </authorList>
    </citation>
    <scope>NUCLEOTIDE SEQUENCE [LARGE SCALE GENOMIC DNA]</scope>
    <source>
        <strain evidence="2 3">DSM 26524</strain>
    </source>
</reference>
<keyword evidence="1" id="KW-1133">Transmembrane helix</keyword>
<evidence type="ECO:0000256" key="1">
    <source>
        <dbReference type="SAM" id="Phobius"/>
    </source>
</evidence>
<evidence type="ECO:0000313" key="2">
    <source>
        <dbReference type="EMBL" id="PWJ73495.1"/>
    </source>
</evidence>
<feature type="transmembrane region" description="Helical" evidence="1">
    <location>
        <begin position="72"/>
        <end position="94"/>
    </location>
</feature>
<comment type="caution">
    <text evidence="2">The sequence shown here is derived from an EMBL/GenBank/DDBJ whole genome shotgun (WGS) entry which is preliminary data.</text>
</comment>
<dbReference type="Proteomes" id="UP000245412">
    <property type="component" value="Unassembled WGS sequence"/>
</dbReference>
<keyword evidence="1" id="KW-0812">Transmembrane</keyword>
<keyword evidence="1" id="KW-0472">Membrane</keyword>
<keyword evidence="3" id="KW-1185">Reference proteome</keyword>
<dbReference type="RefSeq" id="WP_257497537.1">
    <property type="nucleotide sequence ID" value="NZ_JANKBI010000013.1"/>
</dbReference>
<organism evidence="2 3">
    <name type="scientific">Murimonas intestini</name>
    <dbReference type="NCBI Taxonomy" id="1337051"/>
    <lineage>
        <taxon>Bacteria</taxon>
        <taxon>Bacillati</taxon>
        <taxon>Bacillota</taxon>
        <taxon>Clostridia</taxon>
        <taxon>Lachnospirales</taxon>
        <taxon>Lachnospiraceae</taxon>
        <taxon>Murimonas</taxon>
    </lineage>
</organism>
<proteinExistence type="predicted"/>
<dbReference type="AlphaFoldDB" id="A0AB73T116"/>